<dbReference type="PROSITE" id="PS00375">
    <property type="entry name" value="UDPGT"/>
    <property type="match status" value="1"/>
</dbReference>
<dbReference type="InterPro" id="IPR002213">
    <property type="entry name" value="UDP_glucos_trans"/>
</dbReference>
<dbReference type="GO" id="GO:0080044">
    <property type="term" value="F:quercetin 7-O-glucosyltransferase activity"/>
    <property type="evidence" value="ECO:0007669"/>
    <property type="project" value="TreeGrafter"/>
</dbReference>
<dbReference type="PANTHER" id="PTHR11926:SF1526">
    <property type="entry name" value="GLYCOSYLTRANSFERASE"/>
    <property type="match status" value="1"/>
</dbReference>
<comment type="similarity">
    <text evidence="1">Belongs to the UDP-glycosyltransferase family.</text>
</comment>
<feature type="domain" description="Calmodulin binding protein C-terminal" evidence="6">
    <location>
        <begin position="341"/>
        <end position="401"/>
    </location>
</feature>
<name>A0A7J6H765_CANSA</name>
<feature type="domain" description="Calmodulin binding protein-like N-terminal" evidence="4">
    <location>
        <begin position="122"/>
        <end position="256"/>
    </location>
</feature>
<dbReference type="SUPFAM" id="SSF53756">
    <property type="entry name" value="UDP-Glycosyltransferase/glycogen phosphorylase"/>
    <property type="match status" value="1"/>
</dbReference>
<dbReference type="InterPro" id="IPR046829">
    <property type="entry name" value="Calmod_bind_C"/>
</dbReference>
<dbReference type="EMBL" id="JAATIQ010000061">
    <property type="protein sequence ID" value="KAF4390955.1"/>
    <property type="molecule type" value="Genomic_DNA"/>
</dbReference>
<keyword evidence="2" id="KW-0808">Transferase</keyword>
<accession>A0A7J6H765</accession>
<dbReference type="InterPro" id="IPR046831">
    <property type="entry name" value="Calmodulin_bind_N"/>
</dbReference>
<evidence type="ECO:0000256" key="1">
    <source>
        <dbReference type="ARBA" id="ARBA00009995"/>
    </source>
</evidence>
<evidence type="ECO:0008006" key="9">
    <source>
        <dbReference type="Google" id="ProtNLM"/>
    </source>
</evidence>
<comment type="caution">
    <text evidence="7">The sequence shown here is derived from an EMBL/GenBank/DDBJ whole genome shotgun (WGS) entry which is preliminary data.</text>
</comment>
<dbReference type="PANTHER" id="PTHR11926">
    <property type="entry name" value="GLUCOSYL/GLUCURONOSYL TRANSFERASES"/>
    <property type="match status" value="1"/>
</dbReference>
<dbReference type="Pfam" id="PF00201">
    <property type="entry name" value="UDPGT"/>
    <property type="match status" value="1"/>
</dbReference>
<organism evidence="7 8">
    <name type="scientific">Cannabis sativa</name>
    <name type="common">Hemp</name>
    <name type="synonym">Marijuana</name>
    <dbReference type="NCBI Taxonomy" id="3483"/>
    <lineage>
        <taxon>Eukaryota</taxon>
        <taxon>Viridiplantae</taxon>
        <taxon>Streptophyta</taxon>
        <taxon>Embryophyta</taxon>
        <taxon>Tracheophyta</taxon>
        <taxon>Spermatophyta</taxon>
        <taxon>Magnoliopsida</taxon>
        <taxon>eudicotyledons</taxon>
        <taxon>Gunneridae</taxon>
        <taxon>Pentapetalae</taxon>
        <taxon>rosids</taxon>
        <taxon>fabids</taxon>
        <taxon>Rosales</taxon>
        <taxon>Cannabaceae</taxon>
        <taxon>Cannabis</taxon>
    </lineage>
</organism>
<evidence type="ECO:0000259" key="5">
    <source>
        <dbReference type="Pfam" id="PF20451"/>
    </source>
</evidence>
<dbReference type="InterPro" id="IPR035595">
    <property type="entry name" value="UDP_glycos_trans_CS"/>
</dbReference>
<dbReference type="Pfam" id="PF20452">
    <property type="entry name" value="Calmod_bind_C"/>
    <property type="match status" value="1"/>
</dbReference>
<keyword evidence="8" id="KW-1185">Reference proteome</keyword>
<dbReference type="Proteomes" id="UP000583929">
    <property type="component" value="Unassembled WGS sequence"/>
</dbReference>
<dbReference type="Pfam" id="PF07887">
    <property type="entry name" value="Calmodulin_bind"/>
    <property type="match status" value="1"/>
</dbReference>
<evidence type="ECO:0000259" key="6">
    <source>
        <dbReference type="Pfam" id="PF20452"/>
    </source>
</evidence>
<dbReference type="Gene3D" id="3.40.50.2000">
    <property type="entry name" value="Glycogen Phosphorylase B"/>
    <property type="match status" value="2"/>
</dbReference>
<feature type="domain" description="Calmodulin binding protein central" evidence="5">
    <location>
        <begin position="269"/>
        <end position="334"/>
    </location>
</feature>
<evidence type="ECO:0000313" key="8">
    <source>
        <dbReference type="Proteomes" id="UP000583929"/>
    </source>
</evidence>
<proteinExistence type="inferred from homology"/>
<reference evidence="7 8" key="1">
    <citation type="journal article" date="2020" name="bioRxiv">
        <title>Sequence and annotation of 42 cannabis genomes reveals extensive copy number variation in cannabinoid synthesis and pathogen resistance genes.</title>
        <authorList>
            <person name="Mckernan K.J."/>
            <person name="Helbert Y."/>
            <person name="Kane L.T."/>
            <person name="Ebling H."/>
            <person name="Zhang L."/>
            <person name="Liu B."/>
            <person name="Eaton Z."/>
            <person name="Mclaughlin S."/>
            <person name="Kingan S."/>
            <person name="Baybayan P."/>
            <person name="Concepcion G."/>
            <person name="Jordan M."/>
            <person name="Riva A."/>
            <person name="Barbazuk W."/>
            <person name="Harkins T."/>
        </authorList>
    </citation>
    <scope>NUCLEOTIDE SEQUENCE [LARGE SCALE GENOMIC DNA]</scope>
    <source>
        <strain evidence="8">cv. Jamaican Lion 4</strain>
        <tissue evidence="7">Leaf</tissue>
    </source>
</reference>
<evidence type="ECO:0000256" key="2">
    <source>
        <dbReference type="ARBA" id="ARBA00022679"/>
    </source>
</evidence>
<sequence>MCPPHVGLVLGFYCRSCSFVTPFSLNLSVLLLGASIMSQKRNPDEGRAPRPEGTNSDDKRRKIPNFRNVVLEVMKLHTFERSLEPLIRRVVKEEVEIALKKHLNNMKQNGVKEMHSTVAKSLKLRFLNNISLPVFTGARIEGEEVDCFTGQIIYSGPESTAKVEVVVLEGDFDGDEGDNWTVEEFKNNIVREREGKKPLLTGDAVLNLKDGEGSVGEISFTDNSSWTRSRRVRVVDNFDGVEIREAKTESFIVRDHRGELYKKHHPPSLYDEVWRLEKIGKDGAFHKRLTREKILTVKDFLTLLFLDPQRLRNILGTGMSAKMWEVTVEHARTCVLEKSMFLYIPSNSQHKTGVVFNIVGQLLGQLSDGQYVSIDKLSETEKADAHNMLISAFEHWEEVVSFDDEASLTAGSALLTNVLYTSSSPKIEGSAGSKFLASHKIGAFDYIPPSSASSPISCHPYILLEDYALHTIDSMDLRFDQALNFPSQVSTSLICDSERITQAFCDEDHLQFFDTDLQTQSMSLESPADLQSAVDGFRFPRSTLANGKAQRRWTKLVSVLKRKKMNQGRGNVPHVVVVTYPAQGHINPLLQFAKILASKGLKATLATTHYTLKSITTNTTTTTTTVGFEPISDGYDGGGFELASSLEAYLESFRAMGSKTLTELIMKFSETDCPVTCVVYDCMLTWVIDVVRQFGIVGVVFMTNSASVCSLYCRLNRGELSFPVEKGKVISTIKMSGLPPLGFSEMPSFLAQPGDPSPYLALIMEMFQLLDGIDWAFCNSFQQLETELMEAMVGLWPLKMVGPMVPSAYLDQQIKGDTSYGASLWKPTSYKCLRWLDTKPQHAVIYVSFGSMASLSAKQVEEIAWGLKSIQRPFLWVLKEPEKKLPKEFLSSIGEGETEAGIVVTWCDQLEVLAHQAVGCFLTHCGWNSTLEGLSLAVPMVGVPQWSDQPMNAKFVEEVWGVGVWAKRNDEGIVMRGEIERSVREVMGGEKSGEIKRNALKWREAAVKAISTGGTSYKNIDGLVEFLKAEKNRG</sequence>
<dbReference type="InterPro" id="IPR046830">
    <property type="entry name" value="Calmod_bind_M"/>
</dbReference>
<dbReference type="AlphaFoldDB" id="A0A7J6H765"/>
<evidence type="ECO:0000256" key="3">
    <source>
        <dbReference type="SAM" id="MobiDB-lite"/>
    </source>
</evidence>
<gene>
    <name evidence="7" type="ORF">G4B88_030633</name>
</gene>
<evidence type="ECO:0000313" key="7">
    <source>
        <dbReference type="EMBL" id="KAF4390955.1"/>
    </source>
</evidence>
<feature type="compositionally biased region" description="Basic and acidic residues" evidence="3">
    <location>
        <begin position="41"/>
        <end position="60"/>
    </location>
</feature>
<protein>
    <recommendedName>
        <fullName evidence="9">UDP-glycosyltransferases domain-containing protein</fullName>
    </recommendedName>
</protein>
<dbReference type="CDD" id="cd03784">
    <property type="entry name" value="GT1_Gtf-like"/>
    <property type="match status" value="1"/>
</dbReference>
<evidence type="ECO:0000259" key="4">
    <source>
        <dbReference type="Pfam" id="PF07887"/>
    </source>
</evidence>
<dbReference type="FunFam" id="3.40.50.2000:FF:000019">
    <property type="entry name" value="Glycosyltransferase"/>
    <property type="match status" value="1"/>
</dbReference>
<feature type="region of interest" description="Disordered" evidence="3">
    <location>
        <begin position="40"/>
        <end position="61"/>
    </location>
</feature>
<dbReference type="GO" id="GO:0080043">
    <property type="term" value="F:quercetin 3-O-glucosyltransferase activity"/>
    <property type="evidence" value="ECO:0007669"/>
    <property type="project" value="TreeGrafter"/>
</dbReference>
<dbReference type="Pfam" id="PF20451">
    <property type="entry name" value="Calmod_bind_M"/>
    <property type="match status" value="1"/>
</dbReference>